<dbReference type="AlphaFoldDB" id="A0A1I8I9Y8"/>
<protein>
    <submittedName>
        <fullName evidence="3">Reverse transcriptase domain-containing protein</fullName>
    </submittedName>
</protein>
<name>A0A1I8I9Y8_9PLAT</name>
<reference evidence="3" key="1">
    <citation type="submission" date="2016-11" db="UniProtKB">
        <authorList>
            <consortium name="WormBaseParasite"/>
        </authorList>
    </citation>
    <scope>IDENTIFICATION</scope>
</reference>
<dbReference type="PANTHER" id="PTHR47027">
    <property type="entry name" value="REVERSE TRANSCRIPTASE DOMAIN-CONTAINING PROTEIN"/>
    <property type="match status" value="1"/>
</dbReference>
<feature type="domain" description="Reverse transcriptase" evidence="1">
    <location>
        <begin position="75"/>
        <end position="289"/>
    </location>
</feature>
<accession>A0A1I8I9Y8</accession>
<dbReference type="WBParaSite" id="maker-uti_cns_0010915-snap-gene-0.4-mRNA-1">
    <property type="protein sequence ID" value="maker-uti_cns_0010915-snap-gene-0.4-mRNA-1"/>
    <property type="gene ID" value="maker-uti_cns_0010915-snap-gene-0.4"/>
</dbReference>
<organism evidence="2 3">
    <name type="scientific">Macrostomum lignano</name>
    <dbReference type="NCBI Taxonomy" id="282301"/>
    <lineage>
        <taxon>Eukaryota</taxon>
        <taxon>Metazoa</taxon>
        <taxon>Spiralia</taxon>
        <taxon>Lophotrochozoa</taxon>
        <taxon>Platyhelminthes</taxon>
        <taxon>Rhabditophora</taxon>
        <taxon>Macrostomorpha</taxon>
        <taxon>Macrostomida</taxon>
        <taxon>Macrostomidae</taxon>
        <taxon>Macrostomum</taxon>
    </lineage>
</organism>
<evidence type="ECO:0000313" key="3">
    <source>
        <dbReference type="WBParaSite" id="maker-uti_cns_0010915-snap-gene-0.4-mRNA-1"/>
    </source>
</evidence>
<keyword evidence="2" id="KW-1185">Reference proteome</keyword>
<evidence type="ECO:0000259" key="1">
    <source>
        <dbReference type="PROSITE" id="PS50878"/>
    </source>
</evidence>
<dbReference type="InterPro" id="IPR000477">
    <property type="entry name" value="RT_dom"/>
</dbReference>
<proteinExistence type="predicted"/>
<dbReference type="PROSITE" id="PS50878">
    <property type="entry name" value="RT_POL"/>
    <property type="match status" value="1"/>
</dbReference>
<dbReference type="Proteomes" id="UP000095280">
    <property type="component" value="Unplaced"/>
</dbReference>
<evidence type="ECO:0000313" key="2">
    <source>
        <dbReference type="Proteomes" id="UP000095280"/>
    </source>
</evidence>
<dbReference type="PANTHER" id="PTHR47027:SF20">
    <property type="entry name" value="REVERSE TRANSCRIPTASE-LIKE PROTEIN WITH RNA-DIRECTED DNA POLYMERASE DOMAIN"/>
    <property type="match status" value="1"/>
</dbReference>
<sequence length="365" mass="39745">IPNDSKRIIPNDLRLPPETPLPAEESFNAAPVSTADVVRLAQQSPGGKALGPDEVPIEALRLHCVASEVASLMNRVLCGVAAPNEWTTAHIVAIPKKPCTTRLEEHRERVPAPSWHNGQILALRRVIEEARTRQSSLISLFVEFRKAFDSVVRAVLPMVLRAYNVPEQLISAVMALYHGRNAAVLKSDGLSDFFETSSGVLQGNTLAPFFILGYADDLALLSSTVEGAQRQLDRLVSVAASVGLVVNTQKTVVLCVPDDTEAAIFCRGADGQVTKLPCCQQFVYLGGLVPDVRKDLRRRRGLAWAAFRSVRVVLQSEALPDRQRAALFQAVIETVLLYNAETSDADGLARTAGRCGARWPAARRL</sequence>